<proteinExistence type="predicted"/>
<evidence type="ECO:0000313" key="2">
    <source>
        <dbReference type="EMBL" id="KYF60692.1"/>
    </source>
</evidence>
<dbReference type="OrthoDB" id="5518698at2"/>
<gene>
    <name evidence="2" type="ORF">BE15_17890</name>
</gene>
<dbReference type="Proteomes" id="UP000075260">
    <property type="component" value="Unassembled WGS sequence"/>
</dbReference>
<evidence type="ECO:0000256" key="1">
    <source>
        <dbReference type="SAM" id="MobiDB-lite"/>
    </source>
</evidence>
<protein>
    <submittedName>
        <fullName evidence="2">Uncharacterized protein</fullName>
    </submittedName>
</protein>
<dbReference type="AlphaFoldDB" id="A0A150PYC9"/>
<dbReference type="RefSeq" id="WP_061613407.1">
    <property type="nucleotide sequence ID" value="NZ_JEMA01001260.1"/>
</dbReference>
<feature type="compositionally biased region" description="Polar residues" evidence="1">
    <location>
        <begin position="1"/>
        <end position="10"/>
    </location>
</feature>
<evidence type="ECO:0000313" key="3">
    <source>
        <dbReference type="Proteomes" id="UP000075260"/>
    </source>
</evidence>
<feature type="region of interest" description="Disordered" evidence="1">
    <location>
        <begin position="1"/>
        <end position="32"/>
    </location>
</feature>
<reference evidence="2 3" key="1">
    <citation type="submission" date="2014-02" db="EMBL/GenBank/DDBJ databases">
        <title>The small core and large imbalanced accessory genome model reveals a collaborative survival strategy of Sorangium cellulosum strains in nature.</title>
        <authorList>
            <person name="Han K."/>
            <person name="Peng R."/>
            <person name="Blom J."/>
            <person name="Li Y.-Z."/>
        </authorList>
    </citation>
    <scope>NUCLEOTIDE SEQUENCE [LARGE SCALE GENOMIC DNA]</scope>
    <source>
        <strain evidence="2 3">So0008-312</strain>
    </source>
</reference>
<sequence>MSERAQQTGTMDAGQPAAVNRPSRDEVQDLRRERDEARQILVTLVAALKRATFRHGTYIDGLGAAMVAVDRWSKPQGR</sequence>
<dbReference type="EMBL" id="JEMA01001260">
    <property type="protein sequence ID" value="KYF60692.1"/>
    <property type="molecule type" value="Genomic_DNA"/>
</dbReference>
<organism evidence="2 3">
    <name type="scientific">Sorangium cellulosum</name>
    <name type="common">Polyangium cellulosum</name>
    <dbReference type="NCBI Taxonomy" id="56"/>
    <lineage>
        <taxon>Bacteria</taxon>
        <taxon>Pseudomonadati</taxon>
        <taxon>Myxococcota</taxon>
        <taxon>Polyangia</taxon>
        <taxon>Polyangiales</taxon>
        <taxon>Polyangiaceae</taxon>
        <taxon>Sorangium</taxon>
    </lineage>
</organism>
<name>A0A150PYC9_SORCE</name>
<comment type="caution">
    <text evidence="2">The sequence shown here is derived from an EMBL/GenBank/DDBJ whole genome shotgun (WGS) entry which is preliminary data.</text>
</comment>
<feature type="compositionally biased region" description="Basic and acidic residues" evidence="1">
    <location>
        <begin position="22"/>
        <end position="32"/>
    </location>
</feature>
<accession>A0A150PYC9</accession>